<sequence>MNDLQKASAVIAEKKFSFDDMSQASGASVPTLKAYRANPDKLKSAKWAVVHKLADMYGKKLYKSITDETVVDLVQQYFAVIGGGDEKNVVNKWQMFFHFDRIIVKYRGEVVAIVNTKGQLVGKLTYATEVSSIVGEYNVHAAYASFYAEKVEKMTFDDLEFVKELETYQKTVSQHG</sequence>
<dbReference type="RefSeq" id="WP_272209182.1">
    <property type="nucleotide sequence ID" value="NZ_JAQOMW010000021.1"/>
</dbReference>
<comment type="caution">
    <text evidence="1">The sequence shown here is derived from an EMBL/GenBank/DDBJ whole genome shotgun (WGS) entry which is preliminary data.</text>
</comment>
<evidence type="ECO:0000313" key="2">
    <source>
        <dbReference type="Proteomes" id="UP001220670"/>
    </source>
</evidence>
<proteinExistence type="predicted"/>
<accession>A0AAJ1MC21</accession>
<reference evidence="1" key="1">
    <citation type="submission" date="2023-01" db="EMBL/GenBank/DDBJ databases">
        <title>Genome analysis of 13 Lactobacillus isolated from gut of wild boar.</title>
        <authorList>
            <person name="Papp P."/>
            <person name="Libisch B."/>
            <person name="Nagy T."/>
            <person name="Olasz F."/>
        </authorList>
    </citation>
    <scope>NUCLEOTIDE SEQUENCE</scope>
    <source>
        <strain evidence="1">F146</strain>
    </source>
</reference>
<organism evidence="1 2">
    <name type="scientific">Limosilactobacillus mucosae</name>
    <name type="common">Lactobacillus mucosae</name>
    <dbReference type="NCBI Taxonomy" id="97478"/>
    <lineage>
        <taxon>Bacteria</taxon>
        <taxon>Bacillati</taxon>
        <taxon>Bacillota</taxon>
        <taxon>Bacilli</taxon>
        <taxon>Lactobacillales</taxon>
        <taxon>Lactobacillaceae</taxon>
        <taxon>Limosilactobacillus</taxon>
    </lineage>
</organism>
<dbReference type="AlphaFoldDB" id="A0AAJ1MC21"/>
<dbReference type="Proteomes" id="UP001220670">
    <property type="component" value="Unassembled WGS sequence"/>
</dbReference>
<dbReference type="EMBL" id="JAQONE010000023">
    <property type="protein sequence ID" value="MDC2830083.1"/>
    <property type="molecule type" value="Genomic_DNA"/>
</dbReference>
<protein>
    <submittedName>
        <fullName evidence="1">Uncharacterized protein</fullName>
    </submittedName>
</protein>
<name>A0AAJ1MC21_LIMMU</name>
<gene>
    <name evidence="1" type="ORF">PO250_07215</name>
</gene>
<evidence type="ECO:0000313" key="1">
    <source>
        <dbReference type="EMBL" id="MDC2830083.1"/>
    </source>
</evidence>